<keyword evidence="3" id="KW-1185">Reference proteome</keyword>
<evidence type="ECO:0000313" key="3">
    <source>
        <dbReference type="Proteomes" id="UP000593571"/>
    </source>
</evidence>
<evidence type="ECO:0000256" key="1">
    <source>
        <dbReference type="SAM" id="MobiDB-lite"/>
    </source>
</evidence>
<reference evidence="2 3" key="1">
    <citation type="journal article" date="2020" name="Nature">
        <title>Six reference-quality genomes reveal evolution of bat adaptations.</title>
        <authorList>
            <person name="Jebb D."/>
            <person name="Huang Z."/>
            <person name="Pippel M."/>
            <person name="Hughes G.M."/>
            <person name="Lavrichenko K."/>
            <person name="Devanna P."/>
            <person name="Winkler S."/>
            <person name="Jermiin L.S."/>
            <person name="Skirmuntt E.C."/>
            <person name="Katzourakis A."/>
            <person name="Burkitt-Gray L."/>
            <person name="Ray D.A."/>
            <person name="Sullivan K.A.M."/>
            <person name="Roscito J.G."/>
            <person name="Kirilenko B.M."/>
            <person name="Davalos L.M."/>
            <person name="Corthals A.P."/>
            <person name="Power M.L."/>
            <person name="Jones G."/>
            <person name="Ransome R.D."/>
            <person name="Dechmann D.K.N."/>
            <person name="Locatelli A.G."/>
            <person name="Puechmaille S.J."/>
            <person name="Fedrigo O."/>
            <person name="Jarvis E.D."/>
            <person name="Hiller M."/>
            <person name="Vernes S.C."/>
            <person name="Myers E.W."/>
            <person name="Teeling E.C."/>
        </authorList>
    </citation>
    <scope>NUCLEOTIDE SEQUENCE [LARGE SCALE GENOMIC DNA]</scope>
    <source>
        <strain evidence="2">MRouAeg1</strain>
        <tissue evidence="2">Muscle</tissue>
    </source>
</reference>
<dbReference type="AlphaFoldDB" id="A0A7J8KAG2"/>
<evidence type="ECO:0000313" key="2">
    <source>
        <dbReference type="EMBL" id="KAF6505834.1"/>
    </source>
</evidence>
<gene>
    <name evidence="2" type="ORF">HJG63_007727</name>
</gene>
<organism evidence="2 3">
    <name type="scientific">Rousettus aegyptiacus</name>
    <name type="common">Egyptian fruit bat</name>
    <name type="synonym">Pteropus aegyptiacus</name>
    <dbReference type="NCBI Taxonomy" id="9407"/>
    <lineage>
        <taxon>Eukaryota</taxon>
        <taxon>Metazoa</taxon>
        <taxon>Chordata</taxon>
        <taxon>Craniata</taxon>
        <taxon>Vertebrata</taxon>
        <taxon>Euteleostomi</taxon>
        <taxon>Mammalia</taxon>
        <taxon>Eutheria</taxon>
        <taxon>Laurasiatheria</taxon>
        <taxon>Chiroptera</taxon>
        <taxon>Yinpterochiroptera</taxon>
        <taxon>Pteropodoidea</taxon>
        <taxon>Pteropodidae</taxon>
        <taxon>Rousettinae</taxon>
        <taxon>Rousettus</taxon>
    </lineage>
</organism>
<name>A0A7J8KAG2_ROUAE</name>
<protein>
    <submittedName>
        <fullName evidence="2">Uncharacterized protein</fullName>
    </submittedName>
</protein>
<dbReference type="EMBL" id="JACASE010000001">
    <property type="protein sequence ID" value="KAF6505834.1"/>
    <property type="molecule type" value="Genomic_DNA"/>
</dbReference>
<proteinExistence type="predicted"/>
<accession>A0A7J8KAG2</accession>
<feature type="region of interest" description="Disordered" evidence="1">
    <location>
        <begin position="87"/>
        <end position="116"/>
    </location>
</feature>
<comment type="caution">
    <text evidence="2">The sequence shown here is derived from an EMBL/GenBank/DDBJ whole genome shotgun (WGS) entry which is preliminary data.</text>
</comment>
<sequence>MACVLGSRTWPGFSHCRAALRNESGGACPPGSGFWRPNRPLLGCWGLRTAYQSRVPGLAHRARLATTIILGLSASVPGRGAGSRFCSGRHQWQPSASRPWRGSDRTGDGQPPASLGMLSGGYALEGTALLPTALVPRPGATLSVLLSLVPSVTGAQTLSQLVTSRPGSLVLADIWQPDPTNGGLVQCQSAA</sequence>
<dbReference type="Proteomes" id="UP000593571">
    <property type="component" value="Unassembled WGS sequence"/>
</dbReference>